<dbReference type="GO" id="GO:0022626">
    <property type="term" value="C:cytosolic ribosome"/>
    <property type="evidence" value="ECO:0007669"/>
    <property type="project" value="UniProtKB-ARBA"/>
</dbReference>
<dbReference type="PANTHER" id="PTHR11843">
    <property type="entry name" value="40S RIBOSOMAL PROTEIN S12"/>
    <property type="match status" value="1"/>
</dbReference>
<keyword evidence="3 4" id="KW-0687">Ribonucleoprotein</keyword>
<feature type="region of interest" description="Disordered" evidence="5">
    <location>
        <begin position="1"/>
        <end position="22"/>
    </location>
</feature>
<reference evidence="7" key="1">
    <citation type="journal article" date="2008" name="Proc. R. Soc. B">
        <title>Phylogenomic analyses of lophophorates (brachiopods, phoronids and bryozoans) confirm the Lophotrochozoa concept.</title>
        <authorList>
            <person name="Helmkampf M."/>
            <person name="Bruchhaus I."/>
            <person name="Hausdorf B."/>
        </authorList>
    </citation>
    <scope>NUCLEOTIDE SEQUENCE</scope>
</reference>
<dbReference type="PRINTS" id="PR00972">
    <property type="entry name" value="RIBSOMALS12E"/>
</dbReference>
<comment type="similarity">
    <text evidence="1 4">Belongs to the eukaryotic ribosomal protein eS12 family.</text>
</comment>
<dbReference type="PROSITE" id="PS01189">
    <property type="entry name" value="RIBOSOMAL_S12E"/>
    <property type="match status" value="1"/>
</dbReference>
<keyword evidence="2 4" id="KW-0689">Ribosomal protein</keyword>
<dbReference type="InterPro" id="IPR000530">
    <property type="entry name" value="Ribosomal_eS12"/>
</dbReference>
<dbReference type="Pfam" id="PF01248">
    <property type="entry name" value="Ribosomal_L7Ae"/>
    <property type="match status" value="1"/>
</dbReference>
<dbReference type="GO" id="GO:0015935">
    <property type="term" value="C:small ribosomal subunit"/>
    <property type="evidence" value="ECO:0007669"/>
    <property type="project" value="UniProtKB-ARBA"/>
</dbReference>
<dbReference type="GO" id="GO:0006412">
    <property type="term" value="P:translation"/>
    <property type="evidence" value="ECO:0007669"/>
    <property type="project" value="InterPro"/>
</dbReference>
<evidence type="ECO:0000256" key="1">
    <source>
        <dbReference type="ARBA" id="ARBA00005824"/>
    </source>
</evidence>
<dbReference type="EMBL" id="EU558342">
    <property type="protein sequence ID" value="ACD65145.1"/>
    <property type="molecule type" value="mRNA"/>
</dbReference>
<evidence type="ECO:0000256" key="3">
    <source>
        <dbReference type="ARBA" id="ARBA00023274"/>
    </source>
</evidence>
<organism evidence="7">
    <name type="scientific">Phoronis muelleri</name>
    <dbReference type="NCBI Taxonomy" id="478209"/>
    <lineage>
        <taxon>Eukaryota</taxon>
        <taxon>Metazoa</taxon>
        <taxon>Spiralia</taxon>
        <taxon>Lophotrochozoa</taxon>
        <taxon>Phoronida</taxon>
        <taxon>Phoronidae</taxon>
        <taxon>Phoronis</taxon>
    </lineage>
</organism>
<evidence type="ECO:0000259" key="6">
    <source>
        <dbReference type="Pfam" id="PF01248"/>
    </source>
</evidence>
<dbReference type="InterPro" id="IPR004038">
    <property type="entry name" value="Ribosomal_eL8/eL30/eS12/Gad45"/>
</dbReference>
<dbReference type="InterPro" id="IPR047860">
    <property type="entry name" value="Ribosomal_eS12_CS"/>
</dbReference>
<evidence type="ECO:0000256" key="5">
    <source>
        <dbReference type="SAM" id="MobiDB-lite"/>
    </source>
</evidence>
<protein>
    <recommendedName>
        <fullName evidence="4">40S ribosomal protein S12</fullName>
    </recommendedName>
</protein>
<dbReference type="SUPFAM" id="SSF55315">
    <property type="entry name" value="L30e-like"/>
    <property type="match status" value="1"/>
</dbReference>
<name>B2YI14_9BILA</name>
<sequence>MSDAEGDDTTTQAPVAAASGGPMDVSTALQEVLKTSLISNGLARGLHECCKALDKRTAHLCVLANNCDEGAYTKLIEALCREHGIPLIKVDDNQKLGEWSGPCKIDKEGKPRKVVRCSSVVIKDYGTETMALDIVNNHLKELRQ</sequence>
<dbReference type="GO" id="GO:0003735">
    <property type="term" value="F:structural constituent of ribosome"/>
    <property type="evidence" value="ECO:0007669"/>
    <property type="project" value="InterPro"/>
</dbReference>
<dbReference type="Gene3D" id="3.30.1330.30">
    <property type="match status" value="1"/>
</dbReference>
<proteinExistence type="evidence at transcript level"/>
<dbReference type="AlphaFoldDB" id="B2YI14"/>
<evidence type="ECO:0000256" key="2">
    <source>
        <dbReference type="ARBA" id="ARBA00022980"/>
    </source>
</evidence>
<dbReference type="FunFam" id="3.30.1330.30:FF:000005">
    <property type="entry name" value="40S ribosomal protein S12"/>
    <property type="match status" value="1"/>
</dbReference>
<evidence type="ECO:0000313" key="7">
    <source>
        <dbReference type="EMBL" id="ACD65145.1"/>
    </source>
</evidence>
<evidence type="ECO:0000256" key="4">
    <source>
        <dbReference type="RuleBase" id="RU000670"/>
    </source>
</evidence>
<accession>B2YI14</accession>
<dbReference type="InterPro" id="IPR029064">
    <property type="entry name" value="Ribosomal_eL30-like_sf"/>
</dbReference>
<feature type="domain" description="Ribosomal protein eL8/eL30/eS12/Gadd45" evidence="6">
    <location>
        <begin position="28"/>
        <end position="121"/>
    </location>
</feature>